<reference evidence="1 2" key="1">
    <citation type="submission" date="2018-04" db="EMBL/GenBank/DDBJ databases">
        <title>Halococcoides cellulosivorans gen. nov., sp. nov., an extremely halophilic cellulose-utilizing haloarchaeon from hypersaline lakes.</title>
        <authorList>
            <person name="Sorokin D.Y."/>
            <person name="Toshchakov S.V."/>
            <person name="Samarov N.I."/>
            <person name="Korzhenkov A."/>
            <person name="Kublanov I.V."/>
        </authorList>
    </citation>
    <scope>NUCLEOTIDE SEQUENCE [LARGE SCALE GENOMIC DNA]</scope>
    <source>
        <strain evidence="1 2">HArcel1</strain>
    </source>
</reference>
<dbReference type="Proteomes" id="UP000244727">
    <property type="component" value="Chromosome"/>
</dbReference>
<dbReference type="EMBL" id="CP028858">
    <property type="protein sequence ID" value="AWB28327.1"/>
    <property type="molecule type" value="Genomic_DNA"/>
</dbReference>
<gene>
    <name evidence="1" type="ORF">HARCEL1_11725</name>
</gene>
<name>A0A2R4X3F3_9EURY</name>
<proteinExistence type="predicted"/>
<sequence length="224" mass="23210">MASTTTASDVLTRDGAVALVVENTSETGQTSHYSLLVHGDIQASSILSTDDPAPTVTVLDDDTVLVAGSVTGGTAGFVLDGQVVAAEVDGADPTLTVGDRVVDPGRWPTVTAYTGHGPEVEPVTDPFPNGGELGATPEDPLYPEEYVLELSASGLDAADAYCFDVDGTVLDHSDDVRVSELGDRVYGSLQPDSSARIEVRGTITRIDTADGIEFAVRARDDTAA</sequence>
<evidence type="ECO:0000313" key="2">
    <source>
        <dbReference type="Proteomes" id="UP000244727"/>
    </source>
</evidence>
<dbReference type="AlphaFoldDB" id="A0A2R4X3F3"/>
<protein>
    <submittedName>
        <fullName evidence="1">Uncharacterized protein</fullName>
    </submittedName>
</protein>
<organism evidence="1 2">
    <name type="scientific">Halococcoides cellulosivorans</name>
    <dbReference type="NCBI Taxonomy" id="1679096"/>
    <lineage>
        <taxon>Archaea</taxon>
        <taxon>Methanobacteriati</taxon>
        <taxon>Methanobacteriota</taxon>
        <taxon>Stenosarchaea group</taxon>
        <taxon>Halobacteria</taxon>
        <taxon>Halobacteriales</taxon>
        <taxon>Haloarculaceae</taxon>
        <taxon>Halococcoides</taxon>
    </lineage>
</organism>
<keyword evidence="2" id="KW-1185">Reference proteome</keyword>
<accession>A0A2R4X3F3</accession>
<dbReference type="KEGG" id="harc:HARCEL1_11725"/>
<evidence type="ECO:0000313" key="1">
    <source>
        <dbReference type="EMBL" id="AWB28327.1"/>
    </source>
</evidence>